<dbReference type="eggNOG" id="ENOG5033AS4">
    <property type="taxonomic scope" value="Bacteria"/>
</dbReference>
<evidence type="ECO:0008006" key="4">
    <source>
        <dbReference type="Google" id="ProtNLM"/>
    </source>
</evidence>
<evidence type="ECO:0000313" key="3">
    <source>
        <dbReference type="Proteomes" id="UP000000644"/>
    </source>
</evidence>
<name>A1VKM0_POLNA</name>
<keyword evidence="3" id="KW-1185">Reference proteome</keyword>
<dbReference type="Pfam" id="PF11174">
    <property type="entry name" value="DUF2970"/>
    <property type="match status" value="1"/>
</dbReference>
<proteinExistence type="predicted"/>
<dbReference type="KEGG" id="pna:Pnap_0881"/>
<keyword evidence="1" id="KW-0812">Transmembrane</keyword>
<evidence type="ECO:0000256" key="1">
    <source>
        <dbReference type="SAM" id="Phobius"/>
    </source>
</evidence>
<reference evidence="3" key="1">
    <citation type="journal article" date="2009" name="Environ. Microbiol.">
        <title>The genome of Polaromonas naphthalenivorans strain CJ2, isolated from coal tar-contaminated sediment, reveals physiological and metabolic versatility and evolution through extensive horizontal gene transfer.</title>
        <authorList>
            <person name="Yagi J.M."/>
            <person name="Sims D."/>
            <person name="Brettin T."/>
            <person name="Bruce D."/>
            <person name="Madsen E.L."/>
        </authorList>
    </citation>
    <scope>NUCLEOTIDE SEQUENCE [LARGE SCALE GENOMIC DNA]</scope>
    <source>
        <strain evidence="3">CJ2</strain>
    </source>
</reference>
<sequence length="70" mass="7817">MRMAATPPRKPSLWRTVKAIAWSFVGLRSRGDYEEDVKNLSPLHIIVVGLVGVFVFVAVLVLLVNWAVAR</sequence>
<dbReference type="EMBL" id="CP000529">
    <property type="protein sequence ID" value="ABM36198.1"/>
    <property type="molecule type" value="Genomic_DNA"/>
</dbReference>
<dbReference type="InterPro" id="IPR021344">
    <property type="entry name" value="DUF2970"/>
</dbReference>
<dbReference type="HOGENOM" id="CLU_180692_1_0_4"/>
<protein>
    <recommendedName>
        <fullName evidence="4">Transmembrane protein</fullName>
    </recommendedName>
</protein>
<evidence type="ECO:0000313" key="2">
    <source>
        <dbReference type="EMBL" id="ABM36198.1"/>
    </source>
</evidence>
<dbReference type="AlphaFoldDB" id="A1VKM0"/>
<keyword evidence="1" id="KW-1133">Transmembrane helix</keyword>
<gene>
    <name evidence="2" type="ordered locus">Pnap_0881</name>
</gene>
<dbReference type="Proteomes" id="UP000000644">
    <property type="component" value="Chromosome"/>
</dbReference>
<keyword evidence="1" id="KW-0472">Membrane</keyword>
<dbReference type="STRING" id="365044.Pnap_0881"/>
<feature type="transmembrane region" description="Helical" evidence="1">
    <location>
        <begin position="41"/>
        <end position="68"/>
    </location>
</feature>
<accession>A1VKM0</accession>
<organism evidence="2 3">
    <name type="scientific">Polaromonas naphthalenivorans (strain CJ2)</name>
    <dbReference type="NCBI Taxonomy" id="365044"/>
    <lineage>
        <taxon>Bacteria</taxon>
        <taxon>Pseudomonadati</taxon>
        <taxon>Pseudomonadota</taxon>
        <taxon>Betaproteobacteria</taxon>
        <taxon>Burkholderiales</taxon>
        <taxon>Comamonadaceae</taxon>
        <taxon>Polaromonas</taxon>
    </lineage>
</organism>